<name>A0A921FJJ0_9MICC</name>
<sequence>MTVNPYAPSGFWLKAKLFINRALEPAGSSSEDERRIWAALGLELLAKWSLAETSPTLVIDPVADGGSNLLKALDLQDGAKSVTAPAKTIFSRCAQIFRPFDEKAAKKIAGTRNDYLHGAGIEILTLPDPAWWPEYWSLVNILLTSQQRSLGELVGFSELENVNQQLELHTHRVKEQYEAAVETAKRNLKRFEEGNMSAREKSRWDNLLRQNPQLSYRLQVECPVCDSVGEVQSDYADTKEIAWWSDSDDSYERYPYVEVTFEPDFYICPNCHLVLDDPQLLEYAGLNTAVTIETDEDPYREGEYGND</sequence>
<dbReference type="EMBL" id="DYXC01000015">
    <property type="protein sequence ID" value="HJF13369.1"/>
    <property type="molecule type" value="Genomic_DNA"/>
</dbReference>
<dbReference type="Proteomes" id="UP000703315">
    <property type="component" value="Unassembled WGS sequence"/>
</dbReference>
<evidence type="ECO:0000313" key="2">
    <source>
        <dbReference type="EMBL" id="HJF13369.1"/>
    </source>
</evidence>
<gene>
    <name evidence="2" type="ORF">K8V32_01005</name>
</gene>
<dbReference type="RefSeq" id="WP_303901518.1">
    <property type="nucleotide sequence ID" value="NZ_DYXC01000015.1"/>
</dbReference>
<reference evidence="2" key="2">
    <citation type="submission" date="2021-09" db="EMBL/GenBank/DDBJ databases">
        <authorList>
            <person name="Gilroy R."/>
        </authorList>
    </citation>
    <scope>NUCLEOTIDE SEQUENCE</scope>
    <source>
        <strain evidence="2">ChiHjej13B12-14962</strain>
    </source>
</reference>
<comment type="caution">
    <text evidence="2">The sequence shown here is derived from an EMBL/GenBank/DDBJ whole genome shotgun (WGS) entry which is preliminary data.</text>
</comment>
<accession>A0A921FJJ0</accession>
<keyword evidence="1" id="KW-0175">Coiled coil</keyword>
<proteinExistence type="predicted"/>
<feature type="coiled-coil region" evidence="1">
    <location>
        <begin position="174"/>
        <end position="201"/>
    </location>
</feature>
<reference evidence="2" key="1">
    <citation type="journal article" date="2021" name="PeerJ">
        <title>Extensive microbial diversity within the chicken gut microbiome revealed by metagenomics and culture.</title>
        <authorList>
            <person name="Gilroy R."/>
            <person name="Ravi A."/>
            <person name="Getino M."/>
            <person name="Pursley I."/>
            <person name="Horton D.L."/>
            <person name="Alikhan N.F."/>
            <person name="Baker D."/>
            <person name="Gharbi K."/>
            <person name="Hall N."/>
            <person name="Watson M."/>
            <person name="Adriaenssens E.M."/>
            <person name="Foster-Nyarko E."/>
            <person name="Jarju S."/>
            <person name="Secka A."/>
            <person name="Antonio M."/>
            <person name="Oren A."/>
            <person name="Chaudhuri R.R."/>
            <person name="La Ragione R."/>
            <person name="Hildebrand F."/>
            <person name="Pallen M.J."/>
        </authorList>
    </citation>
    <scope>NUCLEOTIDE SEQUENCE</scope>
    <source>
        <strain evidence="2">ChiHjej13B12-14962</strain>
    </source>
</reference>
<evidence type="ECO:0000313" key="3">
    <source>
        <dbReference type="Proteomes" id="UP000703315"/>
    </source>
</evidence>
<protein>
    <submittedName>
        <fullName evidence="2">Uncharacterized protein</fullName>
    </submittedName>
</protein>
<evidence type="ECO:0000256" key="1">
    <source>
        <dbReference type="SAM" id="Coils"/>
    </source>
</evidence>
<organism evidence="2 3">
    <name type="scientific">Enteractinococcus helveticum</name>
    <dbReference type="NCBI Taxonomy" id="1837282"/>
    <lineage>
        <taxon>Bacteria</taxon>
        <taxon>Bacillati</taxon>
        <taxon>Actinomycetota</taxon>
        <taxon>Actinomycetes</taxon>
        <taxon>Micrococcales</taxon>
        <taxon>Micrococcaceae</taxon>
    </lineage>
</organism>
<dbReference type="AlphaFoldDB" id="A0A921FJJ0"/>